<evidence type="ECO:0000313" key="5">
    <source>
        <dbReference type="EMBL" id="NKW40697.1"/>
    </source>
</evidence>
<dbReference type="InterPro" id="IPR002347">
    <property type="entry name" value="SDR_fam"/>
</dbReference>
<keyword evidence="2" id="KW-0560">Oxidoreductase</keyword>
<dbReference type="AlphaFoldDB" id="A0A9Q4ZTD9"/>
<proteinExistence type="inferred from homology"/>
<comment type="similarity">
    <text evidence="1">Belongs to the short-chain dehydrogenases/reductases (SDR) family.</text>
</comment>
<comment type="caution">
    <text evidence="3">The sequence shown here is derived from an EMBL/GenBank/DDBJ whole genome shotgun (WGS) entry which is preliminary data.</text>
</comment>
<dbReference type="EMBL" id="WVBC01000034">
    <property type="protein sequence ID" value="NKT80774.1"/>
    <property type="molecule type" value="Genomic_DNA"/>
</dbReference>
<dbReference type="EMBL" id="WUXR01000019">
    <property type="protein sequence ID" value="MBM4568371.1"/>
    <property type="molecule type" value="Genomic_DNA"/>
</dbReference>
<sequence>MEVNVFGPDTTTDDVLAGVDLTGRTALVTGVTSGLGGETARALAAAGATVILAARNGDAAAIVADGIGEAVPGAELLVTAIDLADLSSVRGAAESLGGQPIDLLINNAGVMYTPFERTADGFELQFGTNHLGHFLLTTLLLPNLIAAAGRAGTPSRVVTVSSDAHRAHAVDLADPNFRDREYDKFVAYAQSKAANVLMTIELQKRYAESGIQAFAVHPGVCATGLSRYMARDDFAEMKAMSAGKPGLLENLKSIPAAVATSVWAATATELDSAGGAYLADCAVGRASRHAVDPSTAEELWELSEQLVGR</sequence>
<evidence type="ECO:0000313" key="3">
    <source>
        <dbReference type="EMBL" id="MBM4568371.1"/>
    </source>
</evidence>
<dbReference type="Proteomes" id="UP000808906">
    <property type="component" value="Unassembled WGS sequence"/>
</dbReference>
<reference evidence="3" key="1">
    <citation type="submission" date="2019-11" db="EMBL/GenBank/DDBJ databases">
        <title>Spread of Macrolides and rifampicin resistant Rhodococcus equi in clinical isolates in the USA.</title>
        <authorList>
            <person name="Alvarez-Narvaez S."/>
            <person name="Huber L."/>
            <person name="Cohen N.D."/>
            <person name="Slovis N."/>
            <person name="Greiter M."/>
            <person name="Giguere S."/>
            <person name="Hart K."/>
        </authorList>
    </citation>
    <scope>NUCLEOTIDE SEQUENCE</scope>
    <source>
        <strain evidence="3">Lh_17</strain>
    </source>
</reference>
<organism evidence="3 6">
    <name type="scientific">Rhodococcus hoagii</name>
    <name type="common">Corynebacterium equii</name>
    <dbReference type="NCBI Taxonomy" id="43767"/>
    <lineage>
        <taxon>Bacteria</taxon>
        <taxon>Bacillati</taxon>
        <taxon>Actinomycetota</taxon>
        <taxon>Actinomycetes</taxon>
        <taxon>Mycobacteriales</taxon>
        <taxon>Nocardiaceae</taxon>
        <taxon>Prescottella</taxon>
    </lineage>
</organism>
<dbReference type="EMBL" id="WVDC01000001">
    <property type="protein sequence ID" value="NKW40697.1"/>
    <property type="molecule type" value="Genomic_DNA"/>
</dbReference>
<gene>
    <name evidence="3" type="ORF">GS441_24030</name>
    <name evidence="4" type="ORF">GS882_22125</name>
    <name evidence="5" type="ORF">GS947_03470</name>
</gene>
<dbReference type="InterPro" id="IPR036291">
    <property type="entry name" value="NAD(P)-bd_dom_sf"/>
</dbReference>
<dbReference type="SUPFAM" id="SSF51735">
    <property type="entry name" value="NAD(P)-binding Rossmann-fold domains"/>
    <property type="match status" value="1"/>
</dbReference>
<evidence type="ECO:0000256" key="1">
    <source>
        <dbReference type="ARBA" id="ARBA00006484"/>
    </source>
</evidence>
<dbReference type="Proteomes" id="UP000608063">
    <property type="component" value="Unassembled WGS sequence"/>
</dbReference>
<dbReference type="Proteomes" id="UP000603463">
    <property type="component" value="Unassembled WGS sequence"/>
</dbReference>
<dbReference type="PRINTS" id="PR00081">
    <property type="entry name" value="GDHRDH"/>
</dbReference>
<reference evidence="4" key="2">
    <citation type="journal article" date="2020" name="Environ. Microbiol.">
        <title>The novel and transferable erm(51) gene confers Macrolides, Lincosamides, and Streptogramins B (MLSB) resistance to clonal Rhodococcus equi in the environment.</title>
        <authorList>
            <person name="Huber L."/>
            <person name="Giguere S."/>
            <person name="Slovis N.M."/>
            <person name="Alvarez-Narvaez S."/>
            <person name="Hart K.A."/>
            <person name="Greiter M."/>
            <person name="Morris E.R.A."/>
            <person name="Cohen N.D."/>
        </authorList>
    </citation>
    <scope>NUCLEOTIDE SEQUENCE</scope>
    <source>
        <strain evidence="4">Lh_116_1</strain>
        <strain evidence="5">Lh_16_1</strain>
    </source>
</reference>
<name>A0A9Q4ZTD9_RHOHA</name>
<evidence type="ECO:0000313" key="6">
    <source>
        <dbReference type="Proteomes" id="UP000808906"/>
    </source>
</evidence>
<evidence type="ECO:0000256" key="2">
    <source>
        <dbReference type="ARBA" id="ARBA00023002"/>
    </source>
</evidence>
<accession>A0A9Q4ZTD9</accession>
<evidence type="ECO:0000313" key="4">
    <source>
        <dbReference type="EMBL" id="NKT80774.1"/>
    </source>
</evidence>
<protein>
    <submittedName>
        <fullName evidence="3">SDR family NAD(P)-dependent oxidoreductase</fullName>
    </submittedName>
</protein>
<dbReference type="PANTHER" id="PTHR24320">
    <property type="entry name" value="RETINOL DEHYDROGENASE"/>
    <property type="match status" value="1"/>
</dbReference>
<dbReference type="GO" id="GO:0016491">
    <property type="term" value="F:oxidoreductase activity"/>
    <property type="evidence" value="ECO:0007669"/>
    <property type="project" value="UniProtKB-KW"/>
</dbReference>
<dbReference type="PANTHER" id="PTHR24320:SF272">
    <property type="entry name" value="NAD(P)-BINDING ROSSMANN-FOLD SUPERFAMILY PROTEIN"/>
    <property type="match status" value="1"/>
</dbReference>
<dbReference type="Pfam" id="PF00106">
    <property type="entry name" value="adh_short"/>
    <property type="match status" value="1"/>
</dbReference>
<dbReference type="RefSeq" id="WP_084960556.1">
    <property type="nucleotide sequence ID" value="NZ_LWTU01000001.1"/>
</dbReference>
<dbReference type="Gene3D" id="3.40.50.720">
    <property type="entry name" value="NAD(P)-binding Rossmann-like Domain"/>
    <property type="match status" value="1"/>
</dbReference>